<reference evidence="10 11" key="1">
    <citation type="submission" date="2024-02" db="EMBL/GenBank/DDBJ databases">
        <title>Discinaceae phylogenomics.</title>
        <authorList>
            <person name="Dirks A.C."/>
            <person name="James T.Y."/>
        </authorList>
    </citation>
    <scope>NUCLEOTIDE SEQUENCE [LARGE SCALE GENOMIC DNA]</scope>
    <source>
        <strain evidence="10 11">ACD0624</strain>
    </source>
</reference>
<dbReference type="InterPro" id="IPR043129">
    <property type="entry name" value="ATPase_NBD"/>
</dbReference>
<keyword evidence="4 6" id="KW-0418">Kinase</keyword>
<dbReference type="PROSITE" id="PS51748">
    <property type="entry name" value="HEXOKINASE_2"/>
    <property type="match status" value="1"/>
</dbReference>
<feature type="compositionally biased region" description="Low complexity" evidence="7">
    <location>
        <begin position="10"/>
        <end position="20"/>
    </location>
</feature>
<feature type="region of interest" description="Disordered" evidence="7">
    <location>
        <begin position="1"/>
        <end position="21"/>
    </location>
</feature>
<gene>
    <name evidence="10" type="ORF">Q9L58_005181</name>
</gene>
<dbReference type="Proteomes" id="UP001447188">
    <property type="component" value="Unassembled WGS sequence"/>
</dbReference>
<keyword evidence="11" id="KW-1185">Reference proteome</keyword>
<evidence type="ECO:0000256" key="1">
    <source>
        <dbReference type="ARBA" id="ARBA00009225"/>
    </source>
</evidence>
<keyword evidence="5 6" id="KW-0067">ATP-binding</keyword>
<sequence>MAPSAIPTFSRSRAASSSSSTDAELQLLQRLETPLKNLSRLAQSFEDVFNHLALTSTAQFLPTPVRVLPNGEETGRFLALDLGGTNLRVGIVELFGEDPPSENGSYDEEDVEEDESAGGGRLRITTQGSWNIPEYLKSSTAERYFAWVAEKMGDVVSGYLDAVGTATREATLAQGMEVGIAFSFPMEQSSHSSAMLMPMGKGFTFAGSNNLSTLLSEAYATHTRTTSRALPPLFIISITNDSISTLLSAAYVHASSTSTRRSRAAVGIIAGTGTNATCLCPVYKLHPSKRPSTGSTMLLNTEWSIGGAAPPLEPYMTSWDRHIDATNEKPGFQPFEEMVGGRYLGELVRLIALDVFASHPCRFAAKMQRPYGVDTKLCADVEAASSESEALELLQDYFSAEEVLPAPWDLQTAATFRRICGRVSTRAAALVAAATVGVLGVNDELRNDGVDIVVGYTGTVLEKYPGFKERCEGFMQEIVSRRVDARGKTVRLVEAKDGGILGAAVLAAMVKEGRT</sequence>
<protein>
    <recommendedName>
        <fullName evidence="6">Phosphotransferase</fullName>
        <ecNumber evidence="6">2.7.1.-</ecNumber>
    </recommendedName>
</protein>
<organism evidence="10 11">
    <name type="scientific">Discina gigas</name>
    <dbReference type="NCBI Taxonomy" id="1032678"/>
    <lineage>
        <taxon>Eukaryota</taxon>
        <taxon>Fungi</taxon>
        <taxon>Dikarya</taxon>
        <taxon>Ascomycota</taxon>
        <taxon>Pezizomycotina</taxon>
        <taxon>Pezizomycetes</taxon>
        <taxon>Pezizales</taxon>
        <taxon>Discinaceae</taxon>
        <taxon>Discina</taxon>
    </lineage>
</organism>
<name>A0ABR3GIT2_9PEZI</name>
<feature type="domain" description="Hexokinase C-terminal" evidence="9">
    <location>
        <begin position="266"/>
        <end position="509"/>
    </location>
</feature>
<dbReference type="Pfam" id="PF00349">
    <property type="entry name" value="Hexokinase_1"/>
    <property type="match status" value="1"/>
</dbReference>
<dbReference type="PANTHER" id="PTHR19443:SF29">
    <property type="entry name" value="PHOSPHOTRANSFERASE"/>
    <property type="match status" value="1"/>
</dbReference>
<evidence type="ECO:0000313" key="10">
    <source>
        <dbReference type="EMBL" id="KAL0635840.1"/>
    </source>
</evidence>
<evidence type="ECO:0000256" key="2">
    <source>
        <dbReference type="ARBA" id="ARBA00022679"/>
    </source>
</evidence>
<feature type="compositionally biased region" description="Acidic residues" evidence="7">
    <location>
        <begin position="96"/>
        <end position="116"/>
    </location>
</feature>
<dbReference type="PRINTS" id="PR00475">
    <property type="entry name" value="HEXOKINASE"/>
</dbReference>
<proteinExistence type="inferred from homology"/>
<dbReference type="SUPFAM" id="SSF53067">
    <property type="entry name" value="Actin-like ATPase domain"/>
    <property type="match status" value="2"/>
</dbReference>
<keyword evidence="2 6" id="KW-0808">Transferase</keyword>
<dbReference type="Gene3D" id="3.30.420.40">
    <property type="match status" value="1"/>
</dbReference>
<evidence type="ECO:0000256" key="3">
    <source>
        <dbReference type="ARBA" id="ARBA00022741"/>
    </source>
</evidence>
<evidence type="ECO:0000259" key="9">
    <source>
        <dbReference type="Pfam" id="PF03727"/>
    </source>
</evidence>
<evidence type="ECO:0000256" key="5">
    <source>
        <dbReference type="ARBA" id="ARBA00022840"/>
    </source>
</evidence>
<evidence type="ECO:0000256" key="7">
    <source>
        <dbReference type="SAM" id="MobiDB-lite"/>
    </source>
</evidence>
<dbReference type="InterPro" id="IPR022672">
    <property type="entry name" value="Hexokinase_N"/>
</dbReference>
<dbReference type="InterPro" id="IPR022673">
    <property type="entry name" value="Hexokinase_C"/>
</dbReference>
<evidence type="ECO:0000313" key="11">
    <source>
        <dbReference type="Proteomes" id="UP001447188"/>
    </source>
</evidence>
<dbReference type="EMBL" id="JBBBZM010000061">
    <property type="protein sequence ID" value="KAL0635840.1"/>
    <property type="molecule type" value="Genomic_DNA"/>
</dbReference>
<evidence type="ECO:0000256" key="6">
    <source>
        <dbReference type="RuleBase" id="RU362007"/>
    </source>
</evidence>
<keyword evidence="6" id="KW-0324">Glycolysis</keyword>
<dbReference type="PANTHER" id="PTHR19443">
    <property type="entry name" value="HEXOKINASE"/>
    <property type="match status" value="1"/>
</dbReference>
<dbReference type="Pfam" id="PF03727">
    <property type="entry name" value="Hexokinase_2"/>
    <property type="match status" value="1"/>
</dbReference>
<feature type="region of interest" description="Disordered" evidence="7">
    <location>
        <begin position="96"/>
        <end position="118"/>
    </location>
</feature>
<comment type="similarity">
    <text evidence="1 6">Belongs to the hexokinase family.</text>
</comment>
<keyword evidence="3 6" id="KW-0547">Nucleotide-binding</keyword>
<evidence type="ECO:0000256" key="4">
    <source>
        <dbReference type="ARBA" id="ARBA00022777"/>
    </source>
</evidence>
<evidence type="ECO:0000259" key="8">
    <source>
        <dbReference type="Pfam" id="PF00349"/>
    </source>
</evidence>
<dbReference type="EC" id="2.7.1.-" evidence="6"/>
<feature type="domain" description="Hexokinase N-terminal" evidence="8">
    <location>
        <begin position="26"/>
        <end position="251"/>
    </location>
</feature>
<dbReference type="InterPro" id="IPR001312">
    <property type="entry name" value="Hexokinase"/>
</dbReference>
<dbReference type="Gene3D" id="3.40.367.20">
    <property type="match status" value="1"/>
</dbReference>
<comment type="caution">
    <text evidence="10">The sequence shown here is derived from an EMBL/GenBank/DDBJ whole genome shotgun (WGS) entry which is preliminary data.</text>
</comment>
<accession>A0ABR3GIT2</accession>